<evidence type="ECO:0000313" key="3">
    <source>
        <dbReference type="EMBL" id="RPA72932.1"/>
    </source>
</evidence>
<gene>
    <name evidence="3" type="ORF">BJ508DRAFT_314259</name>
</gene>
<evidence type="ECO:0000313" key="4">
    <source>
        <dbReference type="Proteomes" id="UP000275078"/>
    </source>
</evidence>
<proteinExistence type="predicted"/>
<evidence type="ECO:0000256" key="2">
    <source>
        <dbReference type="SAM" id="SignalP"/>
    </source>
</evidence>
<dbReference type="EMBL" id="ML119839">
    <property type="protein sequence ID" value="RPA72932.1"/>
    <property type="molecule type" value="Genomic_DNA"/>
</dbReference>
<keyword evidence="2" id="KW-0732">Signal</keyword>
<accession>A0A3N4HFK8</accession>
<dbReference type="Proteomes" id="UP000275078">
    <property type="component" value="Unassembled WGS sequence"/>
</dbReference>
<feature type="region of interest" description="Disordered" evidence="1">
    <location>
        <begin position="178"/>
        <end position="197"/>
    </location>
</feature>
<evidence type="ECO:0000256" key="1">
    <source>
        <dbReference type="SAM" id="MobiDB-lite"/>
    </source>
</evidence>
<reference evidence="3 4" key="1">
    <citation type="journal article" date="2018" name="Nat. Ecol. Evol.">
        <title>Pezizomycetes genomes reveal the molecular basis of ectomycorrhizal truffle lifestyle.</title>
        <authorList>
            <person name="Murat C."/>
            <person name="Payen T."/>
            <person name="Noel B."/>
            <person name="Kuo A."/>
            <person name="Morin E."/>
            <person name="Chen J."/>
            <person name="Kohler A."/>
            <person name="Krizsan K."/>
            <person name="Balestrini R."/>
            <person name="Da Silva C."/>
            <person name="Montanini B."/>
            <person name="Hainaut M."/>
            <person name="Levati E."/>
            <person name="Barry K.W."/>
            <person name="Belfiori B."/>
            <person name="Cichocki N."/>
            <person name="Clum A."/>
            <person name="Dockter R.B."/>
            <person name="Fauchery L."/>
            <person name="Guy J."/>
            <person name="Iotti M."/>
            <person name="Le Tacon F."/>
            <person name="Lindquist E.A."/>
            <person name="Lipzen A."/>
            <person name="Malagnac F."/>
            <person name="Mello A."/>
            <person name="Molinier V."/>
            <person name="Miyauchi S."/>
            <person name="Poulain J."/>
            <person name="Riccioni C."/>
            <person name="Rubini A."/>
            <person name="Sitrit Y."/>
            <person name="Splivallo R."/>
            <person name="Traeger S."/>
            <person name="Wang M."/>
            <person name="Zifcakova L."/>
            <person name="Wipf D."/>
            <person name="Zambonelli A."/>
            <person name="Paolocci F."/>
            <person name="Nowrousian M."/>
            <person name="Ottonello S."/>
            <person name="Baldrian P."/>
            <person name="Spatafora J.W."/>
            <person name="Henrissat B."/>
            <person name="Nagy L.G."/>
            <person name="Aury J.M."/>
            <person name="Wincker P."/>
            <person name="Grigoriev I.V."/>
            <person name="Bonfante P."/>
            <person name="Martin F.M."/>
        </authorList>
    </citation>
    <scope>NUCLEOTIDE SEQUENCE [LARGE SCALE GENOMIC DNA]</scope>
    <source>
        <strain evidence="3 4">RN42</strain>
    </source>
</reference>
<dbReference type="AlphaFoldDB" id="A0A3N4HFK8"/>
<organism evidence="3 4">
    <name type="scientific">Ascobolus immersus RN42</name>
    <dbReference type="NCBI Taxonomy" id="1160509"/>
    <lineage>
        <taxon>Eukaryota</taxon>
        <taxon>Fungi</taxon>
        <taxon>Dikarya</taxon>
        <taxon>Ascomycota</taxon>
        <taxon>Pezizomycotina</taxon>
        <taxon>Pezizomycetes</taxon>
        <taxon>Pezizales</taxon>
        <taxon>Ascobolaceae</taxon>
        <taxon>Ascobolus</taxon>
    </lineage>
</organism>
<protein>
    <submittedName>
        <fullName evidence="3">Uncharacterized protein</fullName>
    </submittedName>
</protein>
<sequence length="298" mass="33042">MYNPTVSTVCFLALLPVAFVSAQPTGGYARQQLQKPILPPSGWNSNAPLGKRTPPGNYLTSLIKTNSESEGINWKKALAHRPLDIASFAVDRLTPKEWDGLEPRKSTWGPGGKYAEYDDYVPPSYRSSFTGRTTDYGTREKKMVIPGLSKDQKNSLLLTKSSDGQASSSSEELGLKLVKQPGQPQKQPYLASKHEKRATPSAISQRYLYPSGYWQDVLEEVVQHAWERKLREMQRAHSGLQPVIVEAPNVQPVLIQPALDSSVYAESKLTLLSYVPERLVDVGSLRSSLFSKPLALQT</sequence>
<feature type="chain" id="PRO_5018094476" evidence="2">
    <location>
        <begin position="23"/>
        <end position="298"/>
    </location>
</feature>
<feature type="signal peptide" evidence="2">
    <location>
        <begin position="1"/>
        <end position="22"/>
    </location>
</feature>
<keyword evidence="4" id="KW-1185">Reference proteome</keyword>
<name>A0A3N4HFK8_ASCIM</name>